<dbReference type="Proteomes" id="UP001594351">
    <property type="component" value="Unassembled WGS sequence"/>
</dbReference>
<name>A0ABV6YX13_UNCC1</name>
<dbReference type="InterPro" id="IPR003748">
    <property type="entry name" value="DUF169"/>
</dbReference>
<organism evidence="1 2">
    <name type="scientific">candidate division CSSED10-310 bacterium</name>
    <dbReference type="NCBI Taxonomy" id="2855610"/>
    <lineage>
        <taxon>Bacteria</taxon>
        <taxon>Bacteria division CSSED10-310</taxon>
    </lineage>
</organism>
<keyword evidence="2" id="KW-1185">Reference proteome</keyword>
<proteinExistence type="predicted"/>
<reference evidence="1 2" key="1">
    <citation type="submission" date="2024-09" db="EMBL/GenBank/DDBJ databases">
        <title>Laminarin stimulates single cell rates of sulfate reduction while oxygen inhibits transcriptomic activity in coastal marine sediment.</title>
        <authorList>
            <person name="Lindsay M."/>
            <person name="Orcutt B."/>
            <person name="Emerson D."/>
            <person name="Stepanauskas R."/>
            <person name="D'Angelo T."/>
        </authorList>
    </citation>
    <scope>NUCLEOTIDE SEQUENCE [LARGE SCALE GENOMIC DNA]</scope>
    <source>
        <strain evidence="1">SAG AM-311-K15</strain>
    </source>
</reference>
<protein>
    <submittedName>
        <fullName evidence="1">DUF169 domain-containing protein</fullName>
    </submittedName>
</protein>
<evidence type="ECO:0000313" key="1">
    <source>
        <dbReference type="EMBL" id="MFC1850734.1"/>
    </source>
</evidence>
<accession>A0ABV6YX13</accession>
<dbReference type="Pfam" id="PF02596">
    <property type="entry name" value="DUF169"/>
    <property type="match status" value="1"/>
</dbReference>
<evidence type="ECO:0000313" key="2">
    <source>
        <dbReference type="Proteomes" id="UP001594351"/>
    </source>
</evidence>
<gene>
    <name evidence="1" type="ORF">ACFL27_11125</name>
</gene>
<sequence>MESVIVKHFKPDFEPVAVVWSNTIPDDALQFKKGKFGCILYLFAAASRRGIVAGGSRETIVCDGGRAALGLGVGFDASDDLLDRFAAIFSKGRLSARNRDAYQARIDTAPKSWQSLYEYGERRHCTYDLAREWILKELPRYDISYEYVLLKPLHKTSPDDNIQVVIFPVNPVELAGLFTLTGSVMPGTDPVRVPQGADCTGIAAFAYAEVDSAAPRAVLGMLGVDGREMMRKQFRDDTLTLTLPWPLFQRLEQEADDCIFQIPSWKAFTGKKY</sequence>
<comment type="caution">
    <text evidence="1">The sequence shown here is derived from an EMBL/GenBank/DDBJ whole genome shotgun (WGS) entry which is preliminary data.</text>
</comment>
<dbReference type="EMBL" id="JBHPBY010000120">
    <property type="protein sequence ID" value="MFC1850734.1"/>
    <property type="molecule type" value="Genomic_DNA"/>
</dbReference>